<keyword evidence="2" id="KW-1185">Reference proteome</keyword>
<accession>A0A285V1A5</accession>
<sequence length="127" mass="14515">MTVDEDYLWGDAEVTYPDWKGTAQLDERMTGRSLYELVGLDQDDWMIVGLDLGGGEHRHSLHVVAVPAGTDIHGQGEVRATDFLIHDVDPYEVLQQMTHMFELRLRLRALVGREIRIVERSDVPEQD</sequence>
<dbReference type="RefSeq" id="WP_097193889.1">
    <property type="nucleotide sequence ID" value="NZ_OBQI01000001.1"/>
</dbReference>
<dbReference type="AlphaFoldDB" id="A0A285V1A5"/>
<reference evidence="2" key="1">
    <citation type="submission" date="2017-08" db="EMBL/GenBank/DDBJ databases">
        <authorList>
            <person name="Varghese N."/>
            <person name="Submissions S."/>
        </authorList>
    </citation>
    <scope>NUCLEOTIDE SEQUENCE [LARGE SCALE GENOMIC DNA]</scope>
    <source>
        <strain evidence="2">DSM 4725</strain>
    </source>
</reference>
<proteinExistence type="predicted"/>
<gene>
    <name evidence="1" type="ORF">SAMN05660748_1068</name>
</gene>
<evidence type="ECO:0000313" key="1">
    <source>
        <dbReference type="EMBL" id="SOC47840.1"/>
    </source>
</evidence>
<protein>
    <submittedName>
        <fullName evidence="1">Uncharacterized protein</fullName>
    </submittedName>
</protein>
<evidence type="ECO:0000313" key="2">
    <source>
        <dbReference type="Proteomes" id="UP000219435"/>
    </source>
</evidence>
<name>A0A285V1A5_9ACTN</name>
<organism evidence="1 2">
    <name type="scientific">Blastococcus aggregatus</name>
    <dbReference type="NCBI Taxonomy" id="38502"/>
    <lineage>
        <taxon>Bacteria</taxon>
        <taxon>Bacillati</taxon>
        <taxon>Actinomycetota</taxon>
        <taxon>Actinomycetes</taxon>
        <taxon>Geodermatophilales</taxon>
        <taxon>Geodermatophilaceae</taxon>
        <taxon>Blastococcus</taxon>
    </lineage>
</organism>
<dbReference type="EMBL" id="OBQI01000001">
    <property type="protein sequence ID" value="SOC47840.1"/>
    <property type="molecule type" value="Genomic_DNA"/>
</dbReference>
<dbReference type="Proteomes" id="UP000219435">
    <property type="component" value="Unassembled WGS sequence"/>
</dbReference>
<dbReference type="OrthoDB" id="5193629at2"/>